<dbReference type="SUPFAM" id="SSF53955">
    <property type="entry name" value="Lysozyme-like"/>
    <property type="match status" value="1"/>
</dbReference>
<dbReference type="GO" id="GO:0042742">
    <property type="term" value="P:defense response to bacterium"/>
    <property type="evidence" value="ECO:0007669"/>
    <property type="project" value="UniProtKB-KW"/>
</dbReference>
<dbReference type="InterPro" id="IPR023346">
    <property type="entry name" value="Lysozyme-like_dom_sf"/>
</dbReference>
<dbReference type="GO" id="GO:0003796">
    <property type="term" value="F:lysozyme activity"/>
    <property type="evidence" value="ECO:0007669"/>
    <property type="project" value="UniProtKB-EC"/>
</dbReference>
<evidence type="ECO:0000256" key="1">
    <source>
        <dbReference type="ARBA" id="ARBA00012732"/>
    </source>
</evidence>
<feature type="signal peptide" evidence="5">
    <location>
        <begin position="1"/>
        <end position="20"/>
    </location>
</feature>
<dbReference type="EC" id="3.2.1.17" evidence="1"/>
<dbReference type="PANTHER" id="PTHR11407:SF63">
    <property type="entry name" value="LYSOZYME C"/>
    <property type="match status" value="1"/>
</dbReference>
<protein>
    <recommendedName>
        <fullName evidence="1">lysozyme</fullName>
        <ecNumber evidence="1">3.2.1.17</ecNumber>
    </recommendedName>
</protein>
<dbReference type="Gene3D" id="1.10.530.10">
    <property type="match status" value="1"/>
</dbReference>
<proteinExistence type="evidence at transcript level"/>
<organism evidence="6">
    <name type="scientific">Haliotis discus hannai</name>
    <name type="common">Japanese abalone</name>
    <dbReference type="NCBI Taxonomy" id="42344"/>
    <lineage>
        <taxon>Eukaryota</taxon>
        <taxon>Metazoa</taxon>
        <taxon>Spiralia</taxon>
        <taxon>Lophotrochozoa</taxon>
        <taxon>Mollusca</taxon>
        <taxon>Gastropoda</taxon>
        <taxon>Vetigastropoda</taxon>
        <taxon>Lepetellida</taxon>
        <taxon>Haliotoidea</taxon>
        <taxon>Haliotidae</taxon>
        <taxon>Haliotis</taxon>
    </lineage>
</organism>
<dbReference type="SMART" id="SM00263">
    <property type="entry name" value="LYZ1"/>
    <property type="match status" value="1"/>
</dbReference>
<dbReference type="PRINTS" id="PR00135">
    <property type="entry name" value="LYZLACT"/>
</dbReference>
<dbReference type="InterPro" id="IPR001916">
    <property type="entry name" value="Glyco_hydro_22"/>
</dbReference>
<evidence type="ECO:0000256" key="2">
    <source>
        <dbReference type="ARBA" id="ARBA00022638"/>
    </source>
</evidence>
<evidence type="ECO:0000256" key="3">
    <source>
        <dbReference type="ARBA" id="ARBA00023157"/>
    </source>
</evidence>
<comment type="similarity">
    <text evidence="4">Belongs to the glycosyl hydrolase 22 family.</text>
</comment>
<keyword evidence="2" id="KW-0081">Bacteriolytic enzyme</keyword>
<accession>E7CHE5</accession>
<dbReference type="GO" id="GO:0031640">
    <property type="term" value="P:killing of cells of another organism"/>
    <property type="evidence" value="ECO:0007669"/>
    <property type="project" value="UniProtKB-KW"/>
</dbReference>
<keyword evidence="2" id="KW-0929">Antimicrobial</keyword>
<keyword evidence="5" id="KW-0732">Signal</keyword>
<reference evidence="6" key="2">
    <citation type="journal article" date="2011" name="Fish Shellfish Immunol.">
        <title>Molecular characterization of a mollusk chicken-type lysozyme gene from Haliotis discus hannai Ino, and the antimicrobial activity of its recombinant protein.</title>
        <authorList>
            <person name="Ding J."/>
            <person name="Li J."/>
            <person name="Bao Y."/>
            <person name="Li L."/>
            <person name="Wu F."/>
            <person name="Zhang G."/>
        </authorList>
    </citation>
    <scope>NUCLEOTIDE SEQUENCE</scope>
</reference>
<sequence>MMGPTTILSLLAVAMVAVDGRFYSKCDLASELVSQHGINRDDAPDWVCMAFAESSLNTAATNTNSGGSSDYGIFQINSYWNCDPQDGRKTKNGCGHPCSDYQNSNIGDDVTCVKQLLREHGGWGFSYGHGAQCSSVTSSYLSGCTY</sequence>
<evidence type="ECO:0000313" key="6">
    <source>
        <dbReference type="EMBL" id="ADR70995.1"/>
    </source>
</evidence>
<dbReference type="EMBL" id="HM068600">
    <property type="protein sequence ID" value="ADR70995.1"/>
    <property type="molecule type" value="mRNA"/>
</dbReference>
<dbReference type="PANTHER" id="PTHR11407">
    <property type="entry name" value="LYSOZYME C"/>
    <property type="match status" value="1"/>
</dbReference>
<dbReference type="AlphaFoldDB" id="E7CHE5"/>
<evidence type="ECO:0000256" key="4">
    <source>
        <dbReference type="RuleBase" id="RU004440"/>
    </source>
</evidence>
<evidence type="ECO:0000256" key="5">
    <source>
        <dbReference type="SAM" id="SignalP"/>
    </source>
</evidence>
<reference evidence="6" key="1">
    <citation type="submission" date="2010-04" db="EMBL/GenBank/DDBJ databases">
        <authorList>
            <person name="Ding J.F."/>
            <person name="Zhang G.F."/>
        </authorList>
    </citation>
    <scope>NUCLEOTIDE SEQUENCE</scope>
</reference>
<name>E7CHE5_HALDH</name>
<feature type="chain" id="PRO_5003216265" description="lysozyme" evidence="5">
    <location>
        <begin position="21"/>
        <end position="146"/>
    </location>
</feature>
<dbReference type="CDD" id="cd16899">
    <property type="entry name" value="LYZ_C_invert"/>
    <property type="match status" value="1"/>
</dbReference>
<keyword evidence="3" id="KW-1015">Disulfide bond</keyword>
<dbReference type="Pfam" id="PF00062">
    <property type="entry name" value="Lys"/>
    <property type="match status" value="1"/>
</dbReference>
<dbReference type="PROSITE" id="PS51348">
    <property type="entry name" value="GLYCOSYL_HYDROL_F22_2"/>
    <property type="match status" value="1"/>
</dbReference>